<proteinExistence type="predicted"/>
<feature type="region of interest" description="Disordered" evidence="1">
    <location>
        <begin position="71"/>
        <end position="95"/>
    </location>
</feature>
<sequence>MASIVSHTSASTSSTVYLRRDHDSAGKFRRPPTVRSLVLSEIFLPLENTSPLSSGRSRSACRSCLYLEPSTDDQIPPLPPTAAQNRKTNTSSLQRSDSFLSKLQSLFFIKRSSTSNVRPEKTLTAPKIHPPLVNYASLTSHFRGRSQSSASRDYYRLKKNASAQASPTRSVEKEPLVYSTPSPNLTSTNTLLTSFTPSSAPPQRPKNLSLVLRRQRDPAVAPTLAIENKHFSAHLPGEILHAPPPSQSSSGASKNTCTMTPTWFTSTEGEHRLWSASSVASLGLSLHRSSTAHPTAAGIAETNFPLGLRRRSPSVSSSDSAVELMPCVSTKPEWIQHCPSASLVYVSPINGIYEEVVLAPTTGTSGLTERTPTTAQPSNRLGDPNIARSASTTTLTSVETGAGPAYAVPLSNTAVSTGPYQPPLPPPVPPKGTPKTALMELGNHLVGSTPLALTASPQPPVFVEKTLHHRRAASALRVSYQRSPRFDDSVRSRRPASTVSPTGLNTITVASSSSSSWYADILPYKPSTLPETLADRLRQRNSFILSTPAPPCEDLMTRSLFDPRQPSESSARLLPSRSASRTRPVSFHDASPTFIKLPSLDHLLKPSESRRTLPQAPEVISSLKGEMLLQEPLPIQPSDSPLLGQYCRLKLVIPPFSNSSDSTLGGSRADACSTFM</sequence>
<feature type="compositionally biased region" description="Low complexity" evidence="1">
    <location>
        <begin position="566"/>
        <end position="579"/>
    </location>
</feature>
<evidence type="ECO:0000256" key="1">
    <source>
        <dbReference type="SAM" id="MobiDB-lite"/>
    </source>
</evidence>
<protein>
    <submittedName>
        <fullName evidence="2">Uncharacterized protein</fullName>
    </submittedName>
</protein>
<comment type="caution">
    <text evidence="2">The sequence shown here is derived from an EMBL/GenBank/DDBJ whole genome shotgun (WGS) entry which is preliminary data.</text>
</comment>
<reference evidence="2 3" key="1">
    <citation type="journal article" date="2022" name="Front. Cell. Infect. Microbiol.">
        <title>The Genomes of Two Strains of Taenia crassiceps the Animal Model for the Study of Human Cysticercosis.</title>
        <authorList>
            <person name="Bobes R.J."/>
            <person name="Estrada K."/>
            <person name="Rios-Valencia D.G."/>
            <person name="Calderon-Gallegos A."/>
            <person name="de la Torre P."/>
            <person name="Carrero J.C."/>
            <person name="Sanchez-Flores A."/>
            <person name="Laclette J.P."/>
        </authorList>
    </citation>
    <scope>NUCLEOTIDE SEQUENCE [LARGE SCALE GENOMIC DNA]</scope>
    <source>
        <strain evidence="2">WFUcys</strain>
    </source>
</reference>
<feature type="compositionally biased region" description="Polar residues" evidence="1">
    <location>
        <begin position="363"/>
        <end position="379"/>
    </location>
</feature>
<feature type="compositionally biased region" description="Low complexity" evidence="1">
    <location>
        <begin position="179"/>
        <end position="198"/>
    </location>
</feature>
<gene>
    <name evidence="2" type="ORF">TcWFU_003689</name>
</gene>
<dbReference type="EMBL" id="JAKROA010000008">
    <property type="protein sequence ID" value="KAL5105423.1"/>
    <property type="molecule type" value="Genomic_DNA"/>
</dbReference>
<feature type="region of interest" description="Disordered" evidence="1">
    <location>
        <begin position="561"/>
        <end position="585"/>
    </location>
</feature>
<feature type="region of interest" description="Disordered" evidence="1">
    <location>
        <begin position="158"/>
        <end position="205"/>
    </location>
</feature>
<dbReference type="Proteomes" id="UP001651158">
    <property type="component" value="Unassembled WGS sequence"/>
</dbReference>
<keyword evidence="3" id="KW-1185">Reference proteome</keyword>
<name>A0ABR4Q6X4_9CEST</name>
<organism evidence="2 3">
    <name type="scientific">Taenia crassiceps</name>
    <dbReference type="NCBI Taxonomy" id="6207"/>
    <lineage>
        <taxon>Eukaryota</taxon>
        <taxon>Metazoa</taxon>
        <taxon>Spiralia</taxon>
        <taxon>Lophotrochozoa</taxon>
        <taxon>Platyhelminthes</taxon>
        <taxon>Cestoda</taxon>
        <taxon>Eucestoda</taxon>
        <taxon>Cyclophyllidea</taxon>
        <taxon>Taeniidae</taxon>
        <taxon>Taenia</taxon>
    </lineage>
</organism>
<accession>A0ABR4Q6X4</accession>
<feature type="compositionally biased region" description="Polar residues" evidence="1">
    <location>
        <begin position="82"/>
        <end position="95"/>
    </location>
</feature>
<evidence type="ECO:0000313" key="2">
    <source>
        <dbReference type="EMBL" id="KAL5105423.1"/>
    </source>
</evidence>
<evidence type="ECO:0000313" key="3">
    <source>
        <dbReference type="Proteomes" id="UP001651158"/>
    </source>
</evidence>
<feature type="region of interest" description="Disordered" evidence="1">
    <location>
        <begin position="363"/>
        <end position="386"/>
    </location>
</feature>